<dbReference type="InterPro" id="IPR017896">
    <property type="entry name" value="4Fe4S_Fe-S-bd"/>
</dbReference>
<proteinExistence type="predicted"/>
<sequence length="607" mass="67268">FLVEDGSIPEEDNLAHEWVASAVRAATDMRVAEIAAVTAGHIRQMGWSARPHISEGECLDAKRLAVLAGLGIREGEAIINPYIEHFSIGVIATDYELALEQPLAESALKAKGLRYWWGQNGARSGRERNRKAKRPSDYSSYPMEQVKRVDRPTTLILDDEVPRVPKRAAFFERALQGDLGAKASVERTRFSFKHPTSQSLLQAIRSLVPCQDGDVAEGMDQSRYSDPAANARAIKSLSYFLGSDLTGICEVPRYAWHSHKGDGRPIEMYHRYAVVMLIDQGFDTMEGASGDDWISGTQSMRGYLRGAEIAGVMAEMLRGLGFSSRSQTNADSDVLHIPLILWAGLGELSRIGELVLNPFVGPRFKSVVMTTDLPLEVDRPIDFGLQTFCNGCWKCARECPCDAIPWGDSVMFNGYEMWKIDAERCTRYRLTNSKGSACGRCMKTCPLNKVVDLDGPLLTRIGSWLGVNAKWLKPLMVPFAAWFDDKIGMGMRNPAKKWWFDHEIVDGVVTIPKATNQRDIDPSHRPDPKKQKIAYYHANMMPPPDAPGPVVVDRKAALAAKELLETPEEARQRVARGEGPPAHYIPTPAIGAEVSEEGRVASPYAKK</sequence>
<dbReference type="Pfam" id="PF12838">
    <property type="entry name" value="Fer4_7"/>
    <property type="match status" value="1"/>
</dbReference>
<dbReference type="EMBL" id="UINC01011308">
    <property type="protein sequence ID" value="SVA49967.1"/>
    <property type="molecule type" value="Genomic_DNA"/>
</dbReference>
<dbReference type="Gene3D" id="3.30.70.20">
    <property type="match status" value="1"/>
</dbReference>
<dbReference type="AlphaFoldDB" id="A0A381WDC9"/>
<feature type="domain" description="4Fe-4S ferredoxin-type" evidence="2">
    <location>
        <begin position="426"/>
        <end position="456"/>
    </location>
</feature>
<feature type="domain" description="4Fe-4S ferredoxin-type" evidence="2">
    <location>
        <begin position="379"/>
        <end position="409"/>
    </location>
</feature>
<dbReference type="SUPFAM" id="SSF54862">
    <property type="entry name" value="4Fe-4S ferredoxins"/>
    <property type="match status" value="1"/>
</dbReference>
<gene>
    <name evidence="3" type="ORF">METZ01_LOCUS102821</name>
</gene>
<evidence type="ECO:0000313" key="3">
    <source>
        <dbReference type="EMBL" id="SVA49967.1"/>
    </source>
</evidence>
<feature type="non-terminal residue" evidence="3">
    <location>
        <position position="1"/>
    </location>
</feature>
<reference evidence="3" key="1">
    <citation type="submission" date="2018-05" db="EMBL/GenBank/DDBJ databases">
        <authorList>
            <person name="Lanie J.A."/>
            <person name="Ng W.-L."/>
            <person name="Kazmierczak K.M."/>
            <person name="Andrzejewski T.M."/>
            <person name="Davidsen T.M."/>
            <person name="Wayne K.J."/>
            <person name="Tettelin H."/>
            <person name="Glass J.I."/>
            <person name="Rusch D."/>
            <person name="Podicherti R."/>
            <person name="Tsui H.-C.T."/>
            <person name="Winkler M.E."/>
        </authorList>
    </citation>
    <scope>NUCLEOTIDE SEQUENCE</scope>
</reference>
<name>A0A381WDC9_9ZZZZ</name>
<feature type="region of interest" description="Disordered" evidence="1">
    <location>
        <begin position="568"/>
        <end position="607"/>
    </location>
</feature>
<organism evidence="3">
    <name type="scientific">marine metagenome</name>
    <dbReference type="NCBI Taxonomy" id="408172"/>
    <lineage>
        <taxon>unclassified sequences</taxon>
        <taxon>metagenomes</taxon>
        <taxon>ecological metagenomes</taxon>
    </lineage>
</organism>
<dbReference type="PROSITE" id="PS00198">
    <property type="entry name" value="4FE4S_FER_1"/>
    <property type="match status" value="1"/>
</dbReference>
<dbReference type="InterPro" id="IPR017900">
    <property type="entry name" value="4Fe4S_Fe_S_CS"/>
</dbReference>
<evidence type="ECO:0000259" key="2">
    <source>
        <dbReference type="PROSITE" id="PS51379"/>
    </source>
</evidence>
<dbReference type="PROSITE" id="PS51379">
    <property type="entry name" value="4FE4S_FER_2"/>
    <property type="match status" value="2"/>
</dbReference>
<accession>A0A381WDC9</accession>
<evidence type="ECO:0000256" key="1">
    <source>
        <dbReference type="SAM" id="MobiDB-lite"/>
    </source>
</evidence>
<protein>
    <recommendedName>
        <fullName evidence="2">4Fe-4S ferredoxin-type domain-containing protein</fullName>
    </recommendedName>
</protein>